<feature type="region of interest" description="Disordered" evidence="1">
    <location>
        <begin position="1"/>
        <end position="54"/>
    </location>
</feature>
<evidence type="ECO:0000313" key="2">
    <source>
        <dbReference type="EMBL" id="GAA1799315.1"/>
    </source>
</evidence>
<name>A0ABN2LUU2_9MICO</name>
<keyword evidence="3" id="KW-1185">Reference proteome</keyword>
<evidence type="ECO:0000313" key="3">
    <source>
        <dbReference type="Proteomes" id="UP001500002"/>
    </source>
</evidence>
<protein>
    <submittedName>
        <fullName evidence="2">DUF2252 domain-containing protein</fullName>
    </submittedName>
</protein>
<reference evidence="2 3" key="1">
    <citation type="journal article" date="2019" name="Int. J. Syst. Evol. Microbiol.">
        <title>The Global Catalogue of Microorganisms (GCM) 10K type strain sequencing project: providing services to taxonomists for standard genome sequencing and annotation.</title>
        <authorList>
            <consortium name="The Broad Institute Genomics Platform"/>
            <consortium name="The Broad Institute Genome Sequencing Center for Infectious Disease"/>
            <person name="Wu L."/>
            <person name="Ma J."/>
        </authorList>
    </citation>
    <scope>NUCLEOTIDE SEQUENCE [LARGE SCALE GENOMIC DNA]</scope>
    <source>
        <strain evidence="2 3">JCM 14322</strain>
    </source>
</reference>
<evidence type="ECO:0000256" key="1">
    <source>
        <dbReference type="SAM" id="MobiDB-lite"/>
    </source>
</evidence>
<gene>
    <name evidence="2" type="ORF">GCM10009749_03910</name>
</gene>
<dbReference type="PANTHER" id="PTHR39441">
    <property type="entry name" value="DUF2252 DOMAIN-CONTAINING PROTEIN"/>
    <property type="match status" value="1"/>
</dbReference>
<dbReference type="RefSeq" id="WP_344292860.1">
    <property type="nucleotide sequence ID" value="NZ_BAAANJ010000001.1"/>
</dbReference>
<dbReference type="EMBL" id="BAAANJ010000001">
    <property type="protein sequence ID" value="GAA1799315.1"/>
    <property type="molecule type" value="Genomic_DNA"/>
</dbReference>
<sequence length="484" mass="53772">MSDAADTSGPADATGMPAPTDFDARAELGRAARRRTPRSNHAGWSPPPDRPDPVTLLEQQATTRVPELVPIRYARMLVSPFTFYRGAALIMASDLSGTPVSGITTQICGDAHLSNFGVFGTPERRLVFDINDFDETLPGPWEWDVKRLVASFEIAGRHRGFSDAERDETNRAVVRGYREWMLRAADSKVLDSWYDSVDTDTFMQTIEAERKAKRIAGKQFKRTDAALAKARTRDSMRAVAKLVEVVDGRLRIAADPPLIMPVEMIAPAGHAPEDDRALMQELIRSYQSTLRLPRHPLREFSYVHMARKVVGVGSVGTRAWIVLMRGRDDGDLLLLQAKQAEQSVLERFLPPSEFAEHGQRVVMGQRLMQAASDIFLGWQRVTGYDGVDRDFYLRQLHDWKGSADVEIMEPAGARLYAGLCGGTLARAHARSGDRVAIAAYLGRSDRFDRALAEFATEYADQNERDYTAFAEAVASGRLEAAESV</sequence>
<comment type="caution">
    <text evidence="2">The sequence shown here is derived from an EMBL/GenBank/DDBJ whole genome shotgun (WGS) entry which is preliminary data.</text>
</comment>
<dbReference type="PANTHER" id="PTHR39441:SF1">
    <property type="entry name" value="DUF2252 DOMAIN-CONTAINING PROTEIN"/>
    <property type="match status" value="1"/>
</dbReference>
<dbReference type="InterPro" id="IPR018721">
    <property type="entry name" value="DUF2252"/>
</dbReference>
<dbReference type="Pfam" id="PF10009">
    <property type="entry name" value="DUF2252"/>
    <property type="match status" value="1"/>
</dbReference>
<dbReference type="Proteomes" id="UP001500002">
    <property type="component" value="Unassembled WGS sequence"/>
</dbReference>
<proteinExistence type="predicted"/>
<accession>A0ABN2LUU2</accession>
<organism evidence="2 3">
    <name type="scientific">Agromyces neolithicus</name>
    <dbReference type="NCBI Taxonomy" id="269420"/>
    <lineage>
        <taxon>Bacteria</taxon>
        <taxon>Bacillati</taxon>
        <taxon>Actinomycetota</taxon>
        <taxon>Actinomycetes</taxon>
        <taxon>Micrococcales</taxon>
        <taxon>Microbacteriaceae</taxon>
        <taxon>Agromyces</taxon>
    </lineage>
</organism>